<dbReference type="GO" id="GO:0005886">
    <property type="term" value="C:plasma membrane"/>
    <property type="evidence" value="ECO:0007669"/>
    <property type="project" value="UniProtKB-SubCell"/>
</dbReference>
<reference evidence="9" key="2">
    <citation type="submission" date="2023-01" db="EMBL/GenBank/DDBJ databases">
        <authorList>
            <person name="Sun Q."/>
            <person name="Evtushenko L."/>
        </authorList>
    </citation>
    <scope>NUCLEOTIDE SEQUENCE</scope>
    <source>
        <strain evidence="9">VKM B-2347</strain>
    </source>
</reference>
<feature type="domain" description="Major facilitator superfamily (MFS) profile" evidence="8">
    <location>
        <begin position="1"/>
        <end position="394"/>
    </location>
</feature>
<evidence type="ECO:0000256" key="5">
    <source>
        <dbReference type="ARBA" id="ARBA00022989"/>
    </source>
</evidence>
<dbReference type="InterPro" id="IPR011701">
    <property type="entry name" value="MFS"/>
</dbReference>
<feature type="transmembrane region" description="Helical" evidence="7">
    <location>
        <begin position="44"/>
        <end position="67"/>
    </location>
</feature>
<evidence type="ECO:0000313" key="9">
    <source>
        <dbReference type="EMBL" id="GLK66390.1"/>
    </source>
</evidence>
<feature type="transmembrane region" description="Helical" evidence="7">
    <location>
        <begin position="138"/>
        <end position="163"/>
    </location>
</feature>
<feature type="transmembrane region" description="Helical" evidence="7">
    <location>
        <begin position="104"/>
        <end position="126"/>
    </location>
</feature>
<dbReference type="Gene3D" id="1.20.1250.20">
    <property type="entry name" value="MFS general substrate transporter like domains"/>
    <property type="match status" value="1"/>
</dbReference>
<name>A0A9W6IWF7_9HYPH</name>
<organism evidence="9 10">
    <name type="scientific">Hansschlegelia plantiphila</name>
    <dbReference type="NCBI Taxonomy" id="374655"/>
    <lineage>
        <taxon>Bacteria</taxon>
        <taxon>Pseudomonadati</taxon>
        <taxon>Pseudomonadota</taxon>
        <taxon>Alphaproteobacteria</taxon>
        <taxon>Hyphomicrobiales</taxon>
        <taxon>Methylopilaceae</taxon>
        <taxon>Hansschlegelia</taxon>
    </lineage>
</organism>
<feature type="transmembrane region" description="Helical" evidence="7">
    <location>
        <begin position="12"/>
        <end position="38"/>
    </location>
</feature>
<dbReference type="RefSeq" id="WP_271166659.1">
    <property type="nucleotide sequence ID" value="NZ_BSFI01000001.1"/>
</dbReference>
<keyword evidence="3" id="KW-1003">Cell membrane</keyword>
<dbReference type="Pfam" id="PF07690">
    <property type="entry name" value="MFS_1"/>
    <property type="match status" value="1"/>
</dbReference>
<dbReference type="EMBL" id="BSFI01000001">
    <property type="protein sequence ID" value="GLK66390.1"/>
    <property type="molecule type" value="Genomic_DNA"/>
</dbReference>
<sequence length="397" mass="41097">MPLRVNVRSRRFAFWTSAAVVMHTIWTSAAPVMTYPLYASEWGLSHVATTSIFAIYPCLVVFMLVMFGDVSDFIGRRAAMLMGLAASLAGVFLFAVASDIDWIFVGRALMGIGVGLSASPSTAAVVEFSAPGEAARAGAVTAVAQGVGLGLAVLVGGALIEYAPFPTRLNFWVLLLVIAGMLVAAWFLPRHTAAEAAGRWRPKLPSVSRSVFAVFLTSTVAVTTAYAVGAMMLSLGAQIARELIDSRNTLVSAAAIAAFAAVTAAGAIAGRRTGARRAIAIGGGATIVGVGLLALAAWRHSLPAFFSSSAFIGVGYSLLFSGGLNYLNANAPAHHRAGTLSALYLVAYVMQAAVALSLGVMATLWGLGRSIEIGCGGLAIFAALAVALSFRRPAPER</sequence>
<dbReference type="AlphaFoldDB" id="A0A9W6IWF7"/>
<evidence type="ECO:0000256" key="2">
    <source>
        <dbReference type="ARBA" id="ARBA00022448"/>
    </source>
</evidence>
<feature type="transmembrane region" description="Helical" evidence="7">
    <location>
        <begin position="278"/>
        <end position="298"/>
    </location>
</feature>
<accession>A0A9W6IWF7</accession>
<comment type="caution">
    <text evidence="9">The sequence shown here is derived from an EMBL/GenBank/DDBJ whole genome shotgun (WGS) entry which is preliminary data.</text>
</comment>
<dbReference type="InterPro" id="IPR020846">
    <property type="entry name" value="MFS_dom"/>
</dbReference>
<evidence type="ECO:0000259" key="8">
    <source>
        <dbReference type="PROSITE" id="PS50850"/>
    </source>
</evidence>
<feature type="transmembrane region" description="Helical" evidence="7">
    <location>
        <begin position="169"/>
        <end position="189"/>
    </location>
</feature>
<evidence type="ECO:0000256" key="3">
    <source>
        <dbReference type="ARBA" id="ARBA00022475"/>
    </source>
</evidence>
<gene>
    <name evidence="9" type="ORF">GCM10008179_00280</name>
</gene>
<feature type="transmembrane region" description="Helical" evidence="7">
    <location>
        <begin position="249"/>
        <end position="269"/>
    </location>
</feature>
<dbReference type="InterPro" id="IPR036259">
    <property type="entry name" value="MFS_trans_sf"/>
</dbReference>
<reference evidence="9" key="1">
    <citation type="journal article" date="2014" name="Int. J. Syst. Evol. Microbiol.">
        <title>Complete genome sequence of Corynebacterium casei LMG S-19264T (=DSM 44701T), isolated from a smear-ripened cheese.</title>
        <authorList>
            <consortium name="US DOE Joint Genome Institute (JGI-PGF)"/>
            <person name="Walter F."/>
            <person name="Albersmeier A."/>
            <person name="Kalinowski J."/>
            <person name="Ruckert C."/>
        </authorList>
    </citation>
    <scope>NUCLEOTIDE SEQUENCE</scope>
    <source>
        <strain evidence="9">VKM B-2347</strain>
    </source>
</reference>
<keyword evidence="6 7" id="KW-0472">Membrane</keyword>
<evidence type="ECO:0000256" key="1">
    <source>
        <dbReference type="ARBA" id="ARBA00004651"/>
    </source>
</evidence>
<dbReference type="SUPFAM" id="SSF103473">
    <property type="entry name" value="MFS general substrate transporter"/>
    <property type="match status" value="1"/>
</dbReference>
<evidence type="ECO:0000256" key="7">
    <source>
        <dbReference type="SAM" id="Phobius"/>
    </source>
</evidence>
<protein>
    <recommendedName>
        <fullName evidence="8">Major facilitator superfamily (MFS) profile domain-containing protein</fullName>
    </recommendedName>
</protein>
<feature type="transmembrane region" description="Helical" evidence="7">
    <location>
        <begin position="210"/>
        <end position="237"/>
    </location>
</feature>
<keyword evidence="4 7" id="KW-0812">Transmembrane</keyword>
<keyword evidence="5 7" id="KW-1133">Transmembrane helix</keyword>
<keyword evidence="10" id="KW-1185">Reference proteome</keyword>
<feature type="transmembrane region" description="Helical" evidence="7">
    <location>
        <begin position="304"/>
        <end position="327"/>
    </location>
</feature>
<feature type="transmembrane region" description="Helical" evidence="7">
    <location>
        <begin position="371"/>
        <end position="390"/>
    </location>
</feature>
<evidence type="ECO:0000256" key="4">
    <source>
        <dbReference type="ARBA" id="ARBA00022692"/>
    </source>
</evidence>
<proteinExistence type="predicted"/>
<keyword evidence="2" id="KW-0813">Transport</keyword>
<dbReference type="GO" id="GO:0022857">
    <property type="term" value="F:transmembrane transporter activity"/>
    <property type="evidence" value="ECO:0007669"/>
    <property type="project" value="InterPro"/>
</dbReference>
<feature type="transmembrane region" description="Helical" evidence="7">
    <location>
        <begin position="339"/>
        <end position="365"/>
    </location>
</feature>
<dbReference type="InterPro" id="IPR050171">
    <property type="entry name" value="MFS_Transporters"/>
</dbReference>
<dbReference type="PROSITE" id="PS50850">
    <property type="entry name" value="MFS"/>
    <property type="match status" value="1"/>
</dbReference>
<evidence type="ECO:0000313" key="10">
    <source>
        <dbReference type="Proteomes" id="UP001143372"/>
    </source>
</evidence>
<dbReference type="PANTHER" id="PTHR23517">
    <property type="entry name" value="RESISTANCE PROTEIN MDTM, PUTATIVE-RELATED-RELATED"/>
    <property type="match status" value="1"/>
</dbReference>
<evidence type="ECO:0000256" key="6">
    <source>
        <dbReference type="ARBA" id="ARBA00023136"/>
    </source>
</evidence>
<comment type="subcellular location">
    <subcellularLocation>
        <location evidence="1">Cell membrane</location>
        <topology evidence="1">Multi-pass membrane protein</topology>
    </subcellularLocation>
</comment>
<dbReference type="Proteomes" id="UP001143372">
    <property type="component" value="Unassembled WGS sequence"/>
</dbReference>
<feature type="transmembrane region" description="Helical" evidence="7">
    <location>
        <begin position="79"/>
        <end position="98"/>
    </location>
</feature>